<dbReference type="InterPro" id="IPR027786">
    <property type="entry name" value="Nse4/EID"/>
</dbReference>
<evidence type="ECO:0000256" key="1">
    <source>
        <dbReference type="RuleBase" id="RU365071"/>
    </source>
</evidence>
<keyword evidence="1" id="KW-0539">Nucleus</keyword>
<evidence type="ECO:0000313" key="3">
    <source>
        <dbReference type="EMBL" id="CAE4623103.1"/>
    </source>
</evidence>
<comment type="function">
    <text evidence="1">Component of the SMC5-SMC6 complex, that promotes sister chromatid alignment after DNA damage and facilitates double-stranded DNA breaks (DSBs) repair via homologous recombination between sister chromatids.</text>
</comment>
<proteinExistence type="inferred from homology"/>
<gene>
    <name evidence="3" type="ORF">DBRI00130_LOCUS23253</name>
</gene>
<dbReference type="PANTHER" id="PTHR16140">
    <property type="entry name" value="NON-STRUCTURAL MAINTENANCE OF CHROMOSOMES ELEMENT 4"/>
    <property type="match status" value="1"/>
</dbReference>
<dbReference type="PANTHER" id="PTHR16140:SF0">
    <property type="entry name" value="NON-STRUCTURAL MAINTENANCE OF CHROMOSOMES ELEMENT 4"/>
    <property type="match status" value="1"/>
</dbReference>
<reference evidence="3" key="1">
    <citation type="submission" date="2021-01" db="EMBL/GenBank/DDBJ databases">
        <authorList>
            <person name="Corre E."/>
            <person name="Pelletier E."/>
            <person name="Niang G."/>
            <person name="Scheremetjew M."/>
            <person name="Finn R."/>
            <person name="Kale V."/>
            <person name="Holt S."/>
            <person name="Cochrane G."/>
            <person name="Meng A."/>
            <person name="Brown T."/>
            <person name="Cohen L."/>
        </authorList>
    </citation>
    <scope>NUCLEOTIDE SEQUENCE</scope>
    <source>
        <strain evidence="3">GSO104</strain>
    </source>
</reference>
<comment type="similarity">
    <text evidence="1">Belongs to the NSE4 family.</text>
</comment>
<dbReference type="GO" id="GO:0005634">
    <property type="term" value="C:nucleus"/>
    <property type="evidence" value="ECO:0007669"/>
    <property type="project" value="UniProtKB-SubCell"/>
</dbReference>
<keyword evidence="1" id="KW-0234">DNA repair</keyword>
<keyword evidence="1" id="KW-0227">DNA damage</keyword>
<accession>A0A7S4VDK9</accession>
<sequence length="273" mass="31873">MPRRTTSRYNDENVDQEEEHTTNNVKAEEDDATSHHQHHRHHKRKKVALMSESQQTDSERRQLRREQRSLQRDITSTNLGDDMEDPNKDAFSEVRGKNNELWNNVRYTREAVLDAENVDLIAERAARQVDRLIQVARYDAGRLSQKLRSKCTSRGIGSSPNFDWVLLGVEAGACFNSTPSRVSFLCGPIDTTYVPKERKKAQRRRTEEDDVEKKCTLDPKKLTRLVMMSTMRPNRRCKNVLNGMDLISMLCNICSILSLSRRQWRIYFISVFW</sequence>
<protein>
    <recommendedName>
        <fullName evidence="1">Non-structural maintenance of chromosomes element 4</fullName>
    </recommendedName>
</protein>
<comment type="subunit">
    <text evidence="1">Component of the SMC5-SMC6 complex.</text>
</comment>
<comment type="subcellular location">
    <subcellularLocation>
        <location evidence="1">Nucleus</location>
    </subcellularLocation>
</comment>
<evidence type="ECO:0000256" key="2">
    <source>
        <dbReference type="SAM" id="MobiDB-lite"/>
    </source>
</evidence>
<keyword evidence="1" id="KW-0233">DNA recombination</keyword>
<dbReference type="EMBL" id="HBNS01029549">
    <property type="protein sequence ID" value="CAE4623103.1"/>
    <property type="molecule type" value="Transcribed_RNA"/>
</dbReference>
<feature type="region of interest" description="Disordered" evidence="2">
    <location>
        <begin position="1"/>
        <end position="89"/>
    </location>
</feature>
<dbReference type="GO" id="GO:0030915">
    <property type="term" value="C:Smc5-Smc6 complex"/>
    <property type="evidence" value="ECO:0007669"/>
    <property type="project" value="UniProtKB-UniRule"/>
</dbReference>
<name>A0A7S4VDK9_9STRA</name>
<feature type="compositionally biased region" description="Basic residues" evidence="2">
    <location>
        <begin position="35"/>
        <end position="47"/>
    </location>
</feature>
<feature type="compositionally biased region" description="Basic and acidic residues" evidence="2">
    <location>
        <begin position="57"/>
        <end position="71"/>
    </location>
</feature>
<dbReference type="AlphaFoldDB" id="A0A7S4VDK9"/>
<organism evidence="3">
    <name type="scientific">Ditylum brightwellii</name>
    <dbReference type="NCBI Taxonomy" id="49249"/>
    <lineage>
        <taxon>Eukaryota</taxon>
        <taxon>Sar</taxon>
        <taxon>Stramenopiles</taxon>
        <taxon>Ochrophyta</taxon>
        <taxon>Bacillariophyta</taxon>
        <taxon>Mediophyceae</taxon>
        <taxon>Lithodesmiophycidae</taxon>
        <taxon>Lithodesmiales</taxon>
        <taxon>Lithodesmiaceae</taxon>
        <taxon>Ditylum</taxon>
    </lineage>
</organism>
<dbReference type="GO" id="GO:0006281">
    <property type="term" value="P:DNA repair"/>
    <property type="evidence" value="ECO:0007669"/>
    <property type="project" value="UniProtKB-UniRule"/>
</dbReference>
<dbReference type="GO" id="GO:0006310">
    <property type="term" value="P:DNA recombination"/>
    <property type="evidence" value="ECO:0007669"/>
    <property type="project" value="UniProtKB-UniRule"/>
</dbReference>